<evidence type="ECO:0000313" key="2">
    <source>
        <dbReference type="EMBL" id="GIG52956.1"/>
    </source>
</evidence>
<sequence>MRTRVVAVLIVLGALLVAPPAARAAVIDAGPFRASVGTPSVVPNRASVPVYPWMPDGHISVLADGPGRWIMFWAEFENYRTVGTTPFPEDQTVREPSGRVFGGRDDPNRCGWDNGGSWLMRVFRLSGSRLVAYYHAEDWWCGADLGKALWASVAVTYSEDNGRTWAPGRQIITSATPRPATPVFGGAGDNDVVYDAYNRRWICYYHDGGRLHMAASYDPAGAPGTWRKWDGTGFTVPGIGGADHSIDAFLPHEGHNPSVTWNGYLDRWVMVYAGWDGRTYLSSSVGLLNWTPPVLLLAPAPPYDRIWYPTLIGDGGDQSSGRDVRLYYARMRPGTGVRDFMSVPITFTA</sequence>
<evidence type="ECO:0008006" key="4">
    <source>
        <dbReference type="Google" id="ProtNLM"/>
    </source>
</evidence>
<keyword evidence="1" id="KW-0732">Signal</keyword>
<comment type="caution">
    <text evidence="2">The sequence shown here is derived from an EMBL/GenBank/DDBJ whole genome shotgun (WGS) entry which is preliminary data.</text>
</comment>
<reference evidence="2" key="1">
    <citation type="submission" date="2021-01" db="EMBL/GenBank/DDBJ databases">
        <title>Whole genome shotgun sequence of Dactylosporangium siamense NBRC 106093.</title>
        <authorList>
            <person name="Komaki H."/>
            <person name="Tamura T."/>
        </authorList>
    </citation>
    <scope>NUCLEOTIDE SEQUENCE</scope>
    <source>
        <strain evidence="2">NBRC 106093</strain>
    </source>
</reference>
<feature type="signal peptide" evidence="1">
    <location>
        <begin position="1"/>
        <end position="24"/>
    </location>
</feature>
<organism evidence="2 3">
    <name type="scientific">Dactylosporangium siamense</name>
    <dbReference type="NCBI Taxonomy" id="685454"/>
    <lineage>
        <taxon>Bacteria</taxon>
        <taxon>Bacillati</taxon>
        <taxon>Actinomycetota</taxon>
        <taxon>Actinomycetes</taxon>
        <taxon>Micromonosporales</taxon>
        <taxon>Micromonosporaceae</taxon>
        <taxon>Dactylosporangium</taxon>
    </lineage>
</organism>
<gene>
    <name evidence="2" type="ORF">Dsi01nite_109970</name>
</gene>
<dbReference type="RefSeq" id="WP_203854556.1">
    <property type="nucleotide sequence ID" value="NZ_BAAAVW010000044.1"/>
</dbReference>
<feature type="chain" id="PRO_5037550474" description="DUF4185 domain-containing protein" evidence="1">
    <location>
        <begin position="25"/>
        <end position="349"/>
    </location>
</feature>
<dbReference type="EMBL" id="BONQ01000204">
    <property type="protein sequence ID" value="GIG52956.1"/>
    <property type="molecule type" value="Genomic_DNA"/>
</dbReference>
<dbReference type="AlphaFoldDB" id="A0A919Q136"/>
<dbReference type="Proteomes" id="UP000660611">
    <property type="component" value="Unassembled WGS sequence"/>
</dbReference>
<protein>
    <recommendedName>
        <fullName evidence="4">DUF4185 domain-containing protein</fullName>
    </recommendedName>
</protein>
<keyword evidence="3" id="KW-1185">Reference proteome</keyword>
<accession>A0A919Q136</accession>
<proteinExistence type="predicted"/>
<name>A0A919Q136_9ACTN</name>
<evidence type="ECO:0000313" key="3">
    <source>
        <dbReference type="Proteomes" id="UP000660611"/>
    </source>
</evidence>
<evidence type="ECO:0000256" key="1">
    <source>
        <dbReference type="SAM" id="SignalP"/>
    </source>
</evidence>